<evidence type="ECO:0000313" key="1">
    <source>
        <dbReference type="EMBL" id="MCZ4281746.1"/>
    </source>
</evidence>
<proteinExistence type="predicted"/>
<reference evidence="1" key="1">
    <citation type="submission" date="2022-12" db="EMBL/GenBank/DDBJ databases">
        <title>Bacterial isolates from different developmental stages of Nematostella vectensis.</title>
        <authorList>
            <person name="Fraune S."/>
        </authorList>
    </citation>
    <scope>NUCLEOTIDE SEQUENCE</scope>
    <source>
        <strain evidence="1">G21630-S1</strain>
    </source>
</reference>
<keyword evidence="2" id="KW-1185">Reference proteome</keyword>
<dbReference type="Pfam" id="PF11294">
    <property type="entry name" value="DUF3095"/>
    <property type="match status" value="1"/>
</dbReference>
<accession>A0ABT4LN34</accession>
<dbReference type="InterPro" id="IPR021445">
    <property type="entry name" value="DUF3095"/>
</dbReference>
<evidence type="ECO:0000313" key="2">
    <source>
        <dbReference type="Proteomes" id="UP001069802"/>
    </source>
</evidence>
<dbReference type="EMBL" id="JAPWGY010000004">
    <property type="protein sequence ID" value="MCZ4281746.1"/>
    <property type="molecule type" value="Genomic_DNA"/>
</dbReference>
<dbReference type="Proteomes" id="UP001069802">
    <property type="component" value="Unassembled WGS sequence"/>
</dbReference>
<name>A0ABT4LN34_9PROT</name>
<gene>
    <name evidence="1" type="ORF">O4H49_13225</name>
</gene>
<sequence length="378" mass="42451">MEFDFLTLPPAKRFADAFSKDFYHPVPEGWWVVTTDVVHSTKAIQNGRYKDINMLGAAGITAVFNLLGGAKIPFVFGGDGASFLCSSAQQPDLVKELLAVQHFGREFFDLELRVGAVPLSQIRKMGKDVLVARLELSPGNNLALFSGGGLDLADQIIKADSTGQYCKQEISDRLPNLEGLSCRWQPLKPRNGTILTLLIQAHEEADYQRVVEEVQGIIERDVEDINPVKIADLKIRKFFEDFTLENFTLSAGKGGFIRPFFLQILTKVWHRVAHWINAQHGPYKPEVYLKELRSNSDFRKFDDMVRMVVDCRPESIADLRKYLEEKRSAGIIRYGLHLSPEALMTCLVLDFACSQHLHFIDGADGGYAMAAKELKAQS</sequence>
<dbReference type="RefSeq" id="WP_269423908.1">
    <property type="nucleotide sequence ID" value="NZ_JAPWGY010000004.1"/>
</dbReference>
<protein>
    <submittedName>
        <fullName evidence="1">DUF3095 domain-containing protein</fullName>
    </submittedName>
</protein>
<comment type="caution">
    <text evidence="1">The sequence shown here is derived from an EMBL/GenBank/DDBJ whole genome shotgun (WGS) entry which is preliminary data.</text>
</comment>
<organism evidence="1 2">
    <name type="scientific">Kiloniella laminariae</name>
    <dbReference type="NCBI Taxonomy" id="454162"/>
    <lineage>
        <taxon>Bacteria</taxon>
        <taxon>Pseudomonadati</taxon>
        <taxon>Pseudomonadota</taxon>
        <taxon>Alphaproteobacteria</taxon>
        <taxon>Rhodospirillales</taxon>
        <taxon>Kiloniellaceae</taxon>
        <taxon>Kiloniella</taxon>
    </lineage>
</organism>